<dbReference type="EMBL" id="CP119062">
    <property type="protein sequence ID" value="WEL37751.1"/>
    <property type="molecule type" value="Genomic_DNA"/>
</dbReference>
<gene>
    <name evidence="2" type="ORF">PFJ87_01g00030</name>
    <name evidence="3" type="ORF">PFJ87_01g02220</name>
    <name evidence="4" type="ORF">PFJ87_02g00030</name>
    <name evidence="5" type="ORF">PFJ87_04g00030</name>
    <name evidence="6" type="ORF">PFJ87_05g00040</name>
    <name evidence="7" type="ORF">PFJ87_05g02070</name>
    <name evidence="8" type="ORF">PFJ87_06g00030</name>
    <name evidence="9" type="ORF">PFJ87_06g01980</name>
    <name evidence="10" type="ORF">PFJ87_07g02270</name>
    <name evidence="11" type="ORF">PFJ87_08g00040</name>
    <name evidence="12" type="ORF">PFJ87_09g00050</name>
    <name evidence="13" type="ORF">PFJ87_10g00040</name>
    <name evidence="14" type="ORF">PFJ87_11g02360</name>
</gene>
<evidence type="ECO:0000313" key="7">
    <source>
        <dbReference type="EMBL" id="WEL38736.1"/>
    </source>
</evidence>
<evidence type="ECO:0000313" key="15">
    <source>
        <dbReference type="Proteomes" id="UP001217963"/>
    </source>
</evidence>
<evidence type="ECO:0000313" key="8">
    <source>
        <dbReference type="EMBL" id="WEL38738.1"/>
    </source>
</evidence>
<organism evidence="5 15">
    <name type="scientific">Encephalitozoon hellem</name>
    <name type="common">Microsporidian parasite</name>
    <dbReference type="NCBI Taxonomy" id="27973"/>
    <lineage>
        <taxon>Eukaryota</taxon>
        <taxon>Fungi</taxon>
        <taxon>Fungi incertae sedis</taxon>
        <taxon>Microsporidia</taxon>
        <taxon>Unikaryonidae</taxon>
        <taxon>Encephalitozoon</taxon>
    </lineage>
</organism>
<dbReference type="EMBL" id="CP119070">
    <property type="protein sequence ID" value="WEL39378.1"/>
    <property type="molecule type" value="Genomic_DNA"/>
</dbReference>
<dbReference type="EMBL" id="CP119071">
    <property type="protein sequence ID" value="WEL39560.1"/>
    <property type="molecule type" value="Genomic_DNA"/>
</dbReference>
<dbReference type="EMBL" id="CP119069">
    <property type="protein sequence ID" value="WEL39147.1"/>
    <property type="molecule type" value="Genomic_DNA"/>
</dbReference>
<dbReference type="EMBL" id="CP119067">
    <property type="protein sequence ID" value="WEL38928.1"/>
    <property type="molecule type" value="Genomic_DNA"/>
</dbReference>
<evidence type="ECO:0000256" key="1">
    <source>
        <dbReference type="SAM" id="MobiDB-lite"/>
    </source>
</evidence>
<keyword evidence="15" id="KW-1185">Reference proteome</keyword>
<evidence type="ECO:0000313" key="3">
    <source>
        <dbReference type="EMBL" id="WEL37966.1"/>
    </source>
</evidence>
<dbReference type="EMBL" id="CP119065">
    <property type="protein sequence ID" value="WEL38334.1"/>
    <property type="molecule type" value="Genomic_DNA"/>
</dbReference>
<reference evidence="5 15" key="1">
    <citation type="submission" date="2023-02" db="EMBL/GenBank/DDBJ databases">
        <title>Encephalitozoon hellem ATCC 50451 complete genome.</title>
        <authorList>
            <person name="Mascarenhas dos Santos A.C."/>
            <person name="Julian A.T."/>
            <person name="Pombert J.-F."/>
        </authorList>
    </citation>
    <scope>NUCLEOTIDE SEQUENCE [LARGE SCALE GENOMIC DNA]</scope>
    <source>
        <strain evidence="5 15">ATCC 50451</strain>
    </source>
</reference>
<feature type="region of interest" description="Disordered" evidence="1">
    <location>
        <begin position="123"/>
        <end position="190"/>
    </location>
</feature>
<dbReference type="EMBL" id="CP119062">
    <property type="protein sequence ID" value="WEL37966.1"/>
    <property type="molecule type" value="Genomic_DNA"/>
</dbReference>
<protein>
    <submittedName>
        <fullName evidence="5">Uncharacterized protein</fullName>
    </submittedName>
</protein>
<dbReference type="Proteomes" id="UP001217963">
    <property type="component" value="Chromosome V"/>
</dbReference>
<dbReference type="Proteomes" id="UP001217963">
    <property type="component" value="Chromosome VII"/>
</dbReference>
<feature type="compositionally biased region" description="Polar residues" evidence="1">
    <location>
        <begin position="150"/>
        <end position="183"/>
    </location>
</feature>
<evidence type="ECO:0000313" key="11">
    <source>
        <dbReference type="EMBL" id="WEL39147.1"/>
    </source>
</evidence>
<evidence type="ECO:0000313" key="13">
    <source>
        <dbReference type="EMBL" id="WEL39560.1"/>
    </source>
</evidence>
<evidence type="ECO:0000313" key="2">
    <source>
        <dbReference type="EMBL" id="WEL37751.1"/>
    </source>
</evidence>
<dbReference type="Proteomes" id="UP001217963">
    <property type="component" value="Chromosome XI"/>
</dbReference>
<evidence type="ECO:0000313" key="12">
    <source>
        <dbReference type="EMBL" id="WEL39378.1"/>
    </source>
</evidence>
<evidence type="ECO:0000313" key="9">
    <source>
        <dbReference type="EMBL" id="WEL38928.1"/>
    </source>
</evidence>
<evidence type="ECO:0000313" key="10">
    <source>
        <dbReference type="EMBL" id="WEL39144.1"/>
    </source>
</evidence>
<dbReference type="EMBL" id="CP119068">
    <property type="protein sequence ID" value="WEL39144.1"/>
    <property type="molecule type" value="Genomic_DNA"/>
</dbReference>
<dbReference type="EMBL" id="CP119063">
    <property type="protein sequence ID" value="WEL37967.1"/>
    <property type="molecule type" value="Genomic_DNA"/>
</dbReference>
<dbReference type="Proteomes" id="UP001217963">
    <property type="component" value="Chromosome VIII"/>
</dbReference>
<dbReference type="EMBL" id="CP119066">
    <property type="protein sequence ID" value="WEL38736.1"/>
    <property type="molecule type" value="Genomic_DNA"/>
</dbReference>
<dbReference type="Proteomes" id="UP001217963">
    <property type="component" value="Chromosome II"/>
</dbReference>
<proteinExistence type="predicted"/>
<dbReference type="Proteomes" id="UP001217963">
    <property type="component" value="Chromosome IX"/>
</dbReference>
<feature type="compositionally biased region" description="Polar residues" evidence="1">
    <location>
        <begin position="127"/>
        <end position="141"/>
    </location>
</feature>
<evidence type="ECO:0000313" key="5">
    <source>
        <dbReference type="EMBL" id="WEL38334.1"/>
    </source>
</evidence>
<dbReference type="Proteomes" id="UP001217963">
    <property type="component" value="Chromosome VI"/>
</dbReference>
<evidence type="ECO:0000313" key="4">
    <source>
        <dbReference type="EMBL" id="WEL37967.1"/>
    </source>
</evidence>
<accession>A0ABY8CLB7</accession>
<dbReference type="EMBL" id="CP119072">
    <property type="protein sequence ID" value="WEL39997.1"/>
    <property type="molecule type" value="Genomic_DNA"/>
</dbReference>
<evidence type="ECO:0000313" key="14">
    <source>
        <dbReference type="EMBL" id="WEL39997.1"/>
    </source>
</evidence>
<dbReference type="EMBL" id="CP119067">
    <property type="protein sequence ID" value="WEL38738.1"/>
    <property type="molecule type" value="Genomic_DNA"/>
</dbReference>
<dbReference type="Proteomes" id="UP001217963">
    <property type="component" value="Chromosome X"/>
</dbReference>
<name>A0ABY8CLB7_ENCHE</name>
<dbReference type="Proteomes" id="UP001217963">
    <property type="component" value="Chromosome IV"/>
</dbReference>
<evidence type="ECO:0000313" key="6">
    <source>
        <dbReference type="EMBL" id="WEL38536.1"/>
    </source>
</evidence>
<dbReference type="Proteomes" id="UP001217963">
    <property type="component" value="Chromosome I"/>
</dbReference>
<sequence>MPNPVILPTVHLSPDPRQSSSPTSMSSYIRVLPHTSMLPFPLLRISRQTRREGPTLIHVTLNTGGHNGKETPGEKVQVMSITGKCNTDVGNNQTDPSRSVLEAKQRGHPANLGNPARHRVNAAVPSEQRSSNQRLPTTYNPYGQKRRVQQSETPDRSGSNLKSRNSHVPSGSMRPPQSLNQGQRQRELTA</sequence>
<dbReference type="EMBL" id="CP119066">
    <property type="protein sequence ID" value="WEL38536.1"/>
    <property type="molecule type" value="Genomic_DNA"/>
</dbReference>